<dbReference type="Pfam" id="PF03031">
    <property type="entry name" value="NIF"/>
    <property type="match status" value="1"/>
</dbReference>
<dbReference type="Gene3D" id="3.40.50.1000">
    <property type="entry name" value="HAD superfamily/HAD-like"/>
    <property type="match status" value="1"/>
</dbReference>
<dbReference type="EMBL" id="HBEA01006603">
    <property type="protein sequence ID" value="CAD8255588.1"/>
    <property type="molecule type" value="Transcribed_RNA"/>
</dbReference>
<comment type="subcellular location">
    <subcellularLocation>
        <location evidence="1">Mitochondrion inner membrane</location>
        <topology evidence="1">Single-pass membrane protein</topology>
    </subcellularLocation>
</comment>
<comment type="function">
    <text evidence="1">Essential component of the TIM23 complex, a complex that mediates the translocation of transit peptide-containing proteins across the mitochondrial inner membrane.</text>
</comment>
<protein>
    <recommendedName>
        <fullName evidence="1">Mitochondrial import inner membrane translocase subunit TIM50</fullName>
    </recommendedName>
</protein>
<evidence type="ECO:0000259" key="2">
    <source>
        <dbReference type="PROSITE" id="PS50969"/>
    </source>
</evidence>
<dbReference type="InterPro" id="IPR004274">
    <property type="entry name" value="FCP1_dom"/>
</dbReference>
<gene>
    <name evidence="3" type="ORF">PPYR1160_LOCUS5080</name>
</gene>
<comment type="subunit">
    <text evidence="1">Component of the TIM23 complex.</text>
</comment>
<keyword evidence="1" id="KW-0653">Protein transport</keyword>
<comment type="similarity">
    <text evidence="1">Belongs to the TIM50 family.</text>
</comment>
<proteinExistence type="inferred from homology"/>
<dbReference type="InterPro" id="IPR050365">
    <property type="entry name" value="TIM50"/>
</dbReference>
<dbReference type="CDD" id="cd07521">
    <property type="entry name" value="HAD_FCP1-like"/>
    <property type="match status" value="1"/>
</dbReference>
<dbReference type="GO" id="GO:0005744">
    <property type="term" value="C:TIM23 mitochondrial import inner membrane translocase complex"/>
    <property type="evidence" value="ECO:0007669"/>
    <property type="project" value="UniProtKB-UniRule"/>
</dbReference>
<dbReference type="SUPFAM" id="SSF56784">
    <property type="entry name" value="HAD-like"/>
    <property type="match status" value="1"/>
</dbReference>
<sequence>MLRSGGAAALLRGARAAVRRGLSSVEGVSERERLRRLAKERLFKAQQGSGGMSTWLTLGGVSGVMSGFVGYVTADEDFLKGYFPPLSDLRTYLRVNVFAMAKPLMEPPRKELLAAWPLPGVPPGMPPPPTLILDLEGTLTRPEWSRKHGWRYAKRPGFDAFLKEMSKYYEIVLFSSQHMFSVAPFLEKEMQKGYISQVLFRSEMKWRNGHLVKPIDYINRPRDRIICLDCKETMLELNMEHALFVPEYDDEQVEDDVLQRITPFLVALVTEDVRNFPALLQQLGTHDALEASQIHRSRVMRKLQDVEDKKRRGLGRFVHRSPLKPELSAGSDNPLSAKAIAAEDAHKAGDWAEGADEPVVKGGLWKMLDQRSRDKEERTQRTMEKFNDMMMKKEQEKANGN</sequence>
<keyword evidence="1" id="KW-0496">Mitochondrion</keyword>
<evidence type="ECO:0000313" key="3">
    <source>
        <dbReference type="EMBL" id="CAD8255588.1"/>
    </source>
</evidence>
<reference evidence="3" key="1">
    <citation type="submission" date="2021-01" db="EMBL/GenBank/DDBJ databases">
        <authorList>
            <person name="Corre E."/>
            <person name="Pelletier E."/>
            <person name="Niang G."/>
            <person name="Scheremetjew M."/>
            <person name="Finn R."/>
            <person name="Kale V."/>
            <person name="Holt S."/>
            <person name="Cochrane G."/>
            <person name="Meng A."/>
            <person name="Brown T."/>
            <person name="Cohen L."/>
        </authorList>
    </citation>
    <scope>NUCLEOTIDE SEQUENCE</scope>
    <source>
        <strain evidence="3">CCMP2078</strain>
    </source>
</reference>
<dbReference type="SMART" id="SM00577">
    <property type="entry name" value="CPDc"/>
    <property type="match status" value="1"/>
</dbReference>
<accession>A0A7R9U5W4</accession>
<keyword evidence="1" id="KW-0811">Translocation</keyword>
<name>A0A7R9U5W4_9STRA</name>
<dbReference type="PANTHER" id="PTHR12210">
    <property type="entry name" value="DULLARD PROTEIN PHOSPHATASE"/>
    <property type="match status" value="1"/>
</dbReference>
<dbReference type="AlphaFoldDB" id="A0A7R9U5W4"/>
<dbReference type="InterPro" id="IPR023214">
    <property type="entry name" value="HAD_sf"/>
</dbReference>
<dbReference type="GO" id="GO:0015031">
    <property type="term" value="P:protein transport"/>
    <property type="evidence" value="ECO:0007669"/>
    <property type="project" value="UniProtKB-KW"/>
</dbReference>
<dbReference type="PROSITE" id="PS50969">
    <property type="entry name" value="FCP1"/>
    <property type="match status" value="1"/>
</dbReference>
<dbReference type="InterPro" id="IPR036412">
    <property type="entry name" value="HAD-like_sf"/>
</dbReference>
<organism evidence="3">
    <name type="scientific">Pinguiococcus pyrenoidosus</name>
    <dbReference type="NCBI Taxonomy" id="172671"/>
    <lineage>
        <taxon>Eukaryota</taxon>
        <taxon>Sar</taxon>
        <taxon>Stramenopiles</taxon>
        <taxon>Ochrophyta</taxon>
        <taxon>Pinguiophyceae</taxon>
        <taxon>Pinguiochrysidales</taxon>
        <taxon>Pinguiochrysidaceae</taxon>
        <taxon>Pinguiococcus</taxon>
    </lineage>
</organism>
<keyword evidence="1" id="KW-0813">Transport</keyword>
<keyword evidence="1" id="KW-0809">Transit peptide</keyword>
<feature type="domain" description="FCP1 homology" evidence="2">
    <location>
        <begin position="124"/>
        <end position="268"/>
    </location>
</feature>
<evidence type="ECO:0000256" key="1">
    <source>
        <dbReference type="RuleBase" id="RU365079"/>
    </source>
</evidence>